<reference evidence="2 3" key="1">
    <citation type="submission" date="2022-09" db="EMBL/GenBank/DDBJ databases">
        <title>Complete genome sequence of Janibacter terrae strain COS04-44, PCL-degrading bacteria isolated from oil spilled coast.</title>
        <authorList>
            <person name="Park H."/>
            <person name="Kim J.Y."/>
            <person name="An S.H."/>
            <person name="Lee C.M."/>
            <person name="Weon H.-Y."/>
        </authorList>
    </citation>
    <scope>NUCLEOTIDE SEQUENCE [LARGE SCALE GENOMIC DNA]</scope>
    <source>
        <strain evidence="2 3">COS04-44</strain>
    </source>
</reference>
<dbReference type="Proteomes" id="UP001381003">
    <property type="component" value="Chromosome"/>
</dbReference>
<evidence type="ECO:0000313" key="3">
    <source>
        <dbReference type="Proteomes" id="UP001381003"/>
    </source>
</evidence>
<dbReference type="RefSeq" id="WP_338538774.1">
    <property type="nucleotide sequence ID" value="NZ_CP104874.1"/>
</dbReference>
<evidence type="ECO:0000256" key="1">
    <source>
        <dbReference type="SAM" id="MobiDB-lite"/>
    </source>
</evidence>
<sequence>MEVVFGSVFPSGAYLVGDVEPVQDFNQEKRADGTRPQQTDPDTGELIWTVPVLDADPEARKNEKTINVKISARQQPVPPANTGDLPFVPVEFEGLTVTPWIDDNGVRPKLAWSYRAKGMAAPGKVSKSSGVGRSESAAA</sequence>
<accession>A0ABZ2FFG6</accession>
<name>A0ABZ2FFG6_9MICO</name>
<keyword evidence="3" id="KW-1185">Reference proteome</keyword>
<gene>
    <name evidence="2" type="ORF">N5P18_04155</name>
</gene>
<feature type="compositionally biased region" description="Low complexity" evidence="1">
    <location>
        <begin position="123"/>
        <end position="132"/>
    </location>
</feature>
<evidence type="ECO:0000313" key="2">
    <source>
        <dbReference type="EMBL" id="WWF06072.1"/>
    </source>
</evidence>
<organism evidence="2 3">
    <name type="scientific">Janibacter terrae</name>
    <dbReference type="NCBI Taxonomy" id="103817"/>
    <lineage>
        <taxon>Bacteria</taxon>
        <taxon>Bacillati</taxon>
        <taxon>Actinomycetota</taxon>
        <taxon>Actinomycetes</taxon>
        <taxon>Micrococcales</taxon>
        <taxon>Intrasporangiaceae</taxon>
        <taxon>Janibacter</taxon>
    </lineage>
</organism>
<feature type="region of interest" description="Disordered" evidence="1">
    <location>
        <begin position="117"/>
        <end position="139"/>
    </location>
</feature>
<dbReference type="EMBL" id="CP104874">
    <property type="protein sequence ID" value="WWF06072.1"/>
    <property type="molecule type" value="Genomic_DNA"/>
</dbReference>
<proteinExistence type="predicted"/>
<protein>
    <submittedName>
        <fullName evidence="2">Plasmid replication, integration and excision activator</fullName>
    </submittedName>
</protein>